<dbReference type="InterPro" id="IPR015943">
    <property type="entry name" value="WD40/YVTN_repeat-like_dom_sf"/>
</dbReference>
<dbReference type="InterPro" id="IPR011110">
    <property type="entry name" value="Reg_prop"/>
</dbReference>
<sequence>MFKRLIVSILFLFSIGVLSQDYSTQWQGHFSFSKIVGLSQANNKIYAAAENAVFSIDTKTNELREFTTVNGLSGESISAIYYSPDFELLVVGYENGIIEIVFENDIKVLTVRDIFDKPTIPSNNKRINHFTGYQNLVYIATDFGISVFDLERLEFGDTYFIGANGSQIPVTQTTIINEFIYASSLNNNGIKKADLSDPNLIDFNNWQTINSGSWLGVQGVENNLYAINSNKKIYQILNDNVIELFTYSDSPQDLRQSDNNLIVSTTNHIFVYDADFNLISQIEQAQEFETSYTSAVVNENFVFIGTKNFGILKTIINSPFTFEEIHPDGPILNNPFSIEPTNEGVWVTFGEYDSEYNPYPLNSRGISQLKNDEWINTPYEDLFEAKCLNSIAINPANTNQVYISSFINGIVEIEENIPKILYNETNSGLESLVLPSNPNYVDIRVGTSTFDKNGLLWSLTSRIDRPLKSYNPANGQWRSFDFTSLINSGLDDNLGFSKIVIGSDGTIWCASSNFGLIGFHENNGSQLLKNIAREEHNMPSNQVTGMALDKRNQLWIGTLRGLRVLYNPSDFFDSTDIRVDEIIIEEDGIAKELLYQQNITDIEVDGSNNKWIGTSDSGLFYFSPDGQRTIFHFTRTNSPLPSNSIRDISIDGDNGIVYIATQKGLVSFKSGSSQPIKDLQQAFAYPNPVRPHFDIVEKKVKIKDVSEHVNIKITDIEGNLVAEAQSRINQRYGGYNLEIDGGTAYWNGKNLANNMVSSGVYLIMISDLDTFETKVIKLMVVR</sequence>
<evidence type="ECO:0000256" key="1">
    <source>
        <dbReference type="SAM" id="SignalP"/>
    </source>
</evidence>
<dbReference type="EMBL" id="VDCS01000001">
    <property type="protein sequence ID" value="TNJ46991.1"/>
    <property type="molecule type" value="Genomic_DNA"/>
</dbReference>
<dbReference type="Pfam" id="PF21544">
    <property type="entry name" value="PorZ_N_b_propeller"/>
    <property type="match status" value="1"/>
</dbReference>
<dbReference type="Pfam" id="PF07494">
    <property type="entry name" value="Reg_prop"/>
    <property type="match status" value="1"/>
</dbReference>
<dbReference type="Gene3D" id="2.60.40.4070">
    <property type="match status" value="1"/>
</dbReference>
<organism evidence="3 4">
    <name type="scientific">Allotamlana fucoidanivorans</name>
    <dbReference type="NCBI Taxonomy" id="2583814"/>
    <lineage>
        <taxon>Bacteria</taxon>
        <taxon>Pseudomonadati</taxon>
        <taxon>Bacteroidota</taxon>
        <taxon>Flavobacteriia</taxon>
        <taxon>Flavobacteriales</taxon>
        <taxon>Flavobacteriaceae</taxon>
        <taxon>Allotamlana</taxon>
    </lineage>
</organism>
<dbReference type="SUPFAM" id="SSF50998">
    <property type="entry name" value="Quinoprotein alcohol dehydrogenase-like"/>
    <property type="match status" value="1"/>
</dbReference>
<evidence type="ECO:0000313" key="3">
    <source>
        <dbReference type="EMBL" id="TNJ46991.1"/>
    </source>
</evidence>
<feature type="signal peptide" evidence="1">
    <location>
        <begin position="1"/>
        <end position="19"/>
    </location>
</feature>
<name>A0A5C4STQ1_9FLAO</name>
<proteinExistence type="predicted"/>
<dbReference type="InterPro" id="IPR048954">
    <property type="entry name" value="PorZ_N"/>
</dbReference>
<evidence type="ECO:0000259" key="2">
    <source>
        <dbReference type="Pfam" id="PF21544"/>
    </source>
</evidence>
<dbReference type="OrthoDB" id="9807410at2"/>
<keyword evidence="4" id="KW-1185">Reference proteome</keyword>
<reference evidence="3 4" key="1">
    <citation type="submission" date="2019-05" db="EMBL/GenBank/DDBJ databases">
        <title>Tamlana fucoidanivorans sp. nov., isolated from the surface of algae collected from Fujian province in China.</title>
        <authorList>
            <person name="Li J."/>
        </authorList>
    </citation>
    <scope>NUCLEOTIDE SEQUENCE [LARGE SCALE GENOMIC DNA]</scope>
    <source>
        <strain evidence="3 4">CW2-9</strain>
    </source>
</reference>
<dbReference type="RefSeq" id="WP_139694454.1">
    <property type="nucleotide sequence ID" value="NZ_CP074074.1"/>
</dbReference>
<dbReference type="SUPFAM" id="SSF101898">
    <property type="entry name" value="NHL repeat"/>
    <property type="match status" value="1"/>
</dbReference>
<protein>
    <submittedName>
        <fullName evidence="3">ABC transporter substrate-binding protein</fullName>
    </submittedName>
</protein>
<evidence type="ECO:0000313" key="4">
    <source>
        <dbReference type="Proteomes" id="UP000308713"/>
    </source>
</evidence>
<keyword evidence="1" id="KW-0732">Signal</keyword>
<dbReference type="Gene3D" id="2.130.10.10">
    <property type="entry name" value="YVTN repeat-like/Quinoprotein amine dehydrogenase"/>
    <property type="match status" value="3"/>
</dbReference>
<dbReference type="AlphaFoldDB" id="A0A5C4STQ1"/>
<gene>
    <name evidence="3" type="ORF">FGF67_00240</name>
</gene>
<feature type="domain" description="PorZ N-terminal beta-propeller" evidence="2">
    <location>
        <begin position="45"/>
        <end position="207"/>
    </location>
</feature>
<dbReference type="InterPro" id="IPR011047">
    <property type="entry name" value="Quinoprotein_ADH-like_sf"/>
</dbReference>
<dbReference type="Proteomes" id="UP000308713">
    <property type="component" value="Unassembled WGS sequence"/>
</dbReference>
<comment type="caution">
    <text evidence="3">The sequence shown here is derived from an EMBL/GenBank/DDBJ whole genome shotgun (WGS) entry which is preliminary data.</text>
</comment>
<feature type="chain" id="PRO_5023067409" evidence="1">
    <location>
        <begin position="20"/>
        <end position="782"/>
    </location>
</feature>
<accession>A0A5C4STQ1</accession>